<keyword evidence="2 5" id="KW-0690">Ribosome biogenesis</keyword>
<dbReference type="HAMAP" id="MF_00651">
    <property type="entry name" value="Nuclease_YqgF"/>
    <property type="match status" value="1"/>
</dbReference>
<dbReference type="EMBL" id="JAZAQF010000021">
    <property type="protein sequence ID" value="MFG3816804.1"/>
    <property type="molecule type" value="Genomic_DNA"/>
</dbReference>
<keyword evidence="4 5" id="KW-0378">Hydrolase</keyword>
<dbReference type="InterPro" id="IPR006641">
    <property type="entry name" value="YqgF/RNaseH-like_dom"/>
</dbReference>
<evidence type="ECO:0000256" key="2">
    <source>
        <dbReference type="ARBA" id="ARBA00022517"/>
    </source>
</evidence>
<evidence type="ECO:0000256" key="5">
    <source>
        <dbReference type="HAMAP-Rule" id="MF_00651"/>
    </source>
</evidence>
<evidence type="ECO:0000256" key="1">
    <source>
        <dbReference type="ARBA" id="ARBA00022490"/>
    </source>
</evidence>
<dbReference type="NCBIfam" id="TIGR00250">
    <property type="entry name" value="RNAse_H_YqgF"/>
    <property type="match status" value="1"/>
</dbReference>
<keyword evidence="8" id="KW-1185">Reference proteome</keyword>
<comment type="subcellular location">
    <subcellularLocation>
        <location evidence="5">Cytoplasm</location>
    </subcellularLocation>
</comment>
<accession>A0ABW7C9J8</accession>
<evidence type="ECO:0000256" key="4">
    <source>
        <dbReference type="ARBA" id="ARBA00022801"/>
    </source>
</evidence>
<evidence type="ECO:0000313" key="8">
    <source>
        <dbReference type="Proteomes" id="UP001604335"/>
    </source>
</evidence>
<comment type="caution">
    <text evidence="7">The sequence shown here is derived from an EMBL/GenBank/DDBJ whole genome shotgun (WGS) entry which is preliminary data.</text>
</comment>
<dbReference type="PANTHER" id="PTHR33317">
    <property type="entry name" value="POLYNUCLEOTIDYL TRANSFERASE, RIBONUCLEASE H-LIKE SUPERFAMILY PROTEIN"/>
    <property type="match status" value="1"/>
</dbReference>
<keyword evidence="1 5" id="KW-0963">Cytoplasm</keyword>
<comment type="function">
    <text evidence="5">Could be a nuclease involved in processing of the 5'-end of pre-16S rRNA.</text>
</comment>
<comment type="similarity">
    <text evidence="5">Belongs to the YqgF HJR family.</text>
</comment>
<dbReference type="InterPro" id="IPR012337">
    <property type="entry name" value="RNaseH-like_sf"/>
</dbReference>
<evidence type="ECO:0000256" key="3">
    <source>
        <dbReference type="ARBA" id="ARBA00022722"/>
    </source>
</evidence>
<reference evidence="8" key="1">
    <citation type="journal article" date="2024" name="Algal Res.">
        <title>Biochemical, toxicological and genomic investigation of a high-biomass producing Limnothrix strain isolated from Italian shallow drinking water reservoir.</title>
        <authorList>
            <person name="Simonazzi M."/>
            <person name="Shishido T.K."/>
            <person name="Delbaje E."/>
            <person name="Wahlsten M."/>
            <person name="Fewer D.P."/>
            <person name="Sivonen K."/>
            <person name="Pezzolesi L."/>
            <person name="Pistocchi R."/>
        </authorList>
    </citation>
    <scope>NUCLEOTIDE SEQUENCE [LARGE SCALE GENOMIC DNA]</scope>
    <source>
        <strain evidence="8">LRLZ20PSL1</strain>
    </source>
</reference>
<dbReference type="Pfam" id="PF03652">
    <property type="entry name" value="RuvX"/>
    <property type="match status" value="1"/>
</dbReference>
<dbReference type="RefSeq" id="WP_393010853.1">
    <property type="nucleotide sequence ID" value="NZ_JAZAQF010000021.1"/>
</dbReference>
<dbReference type="Proteomes" id="UP001604335">
    <property type="component" value="Unassembled WGS sequence"/>
</dbReference>
<organism evidence="7 8">
    <name type="scientific">Limnothrix redekei LRLZ20PSL1</name>
    <dbReference type="NCBI Taxonomy" id="3112953"/>
    <lineage>
        <taxon>Bacteria</taxon>
        <taxon>Bacillati</taxon>
        <taxon>Cyanobacteriota</taxon>
        <taxon>Cyanophyceae</taxon>
        <taxon>Pseudanabaenales</taxon>
        <taxon>Pseudanabaenaceae</taxon>
        <taxon>Limnothrix</taxon>
    </lineage>
</organism>
<gene>
    <name evidence="7" type="primary">ruvX</name>
    <name evidence="7" type="ORF">VPK24_04075</name>
</gene>
<name>A0ABW7C9J8_9CYAN</name>
<proteinExistence type="inferred from homology"/>
<evidence type="ECO:0000259" key="6">
    <source>
        <dbReference type="SMART" id="SM00732"/>
    </source>
</evidence>
<dbReference type="PANTHER" id="PTHR33317:SF4">
    <property type="entry name" value="POLYNUCLEOTIDYL TRANSFERASE, RIBONUCLEASE H-LIKE SUPERFAMILY PROTEIN"/>
    <property type="match status" value="1"/>
</dbReference>
<dbReference type="SUPFAM" id="SSF53098">
    <property type="entry name" value="Ribonuclease H-like"/>
    <property type="match status" value="1"/>
</dbReference>
<dbReference type="SMART" id="SM00732">
    <property type="entry name" value="YqgFc"/>
    <property type="match status" value="1"/>
</dbReference>
<feature type="domain" description="YqgF/RNase H-like" evidence="6">
    <location>
        <begin position="4"/>
        <end position="104"/>
    </location>
</feature>
<dbReference type="InterPro" id="IPR005227">
    <property type="entry name" value="YqgF"/>
</dbReference>
<dbReference type="CDD" id="cd16964">
    <property type="entry name" value="YqgF"/>
    <property type="match status" value="1"/>
</dbReference>
<evidence type="ECO:0000313" key="7">
    <source>
        <dbReference type="EMBL" id="MFG3816804.1"/>
    </source>
</evidence>
<dbReference type="EC" id="3.1.-.-" evidence="5"/>
<dbReference type="Gene3D" id="3.30.420.140">
    <property type="entry name" value="YqgF/RNase H-like domain"/>
    <property type="match status" value="1"/>
</dbReference>
<protein>
    <recommendedName>
        <fullName evidence="5">Putative pre-16S rRNA nuclease</fullName>
        <ecNumber evidence="5">3.1.-.-</ecNumber>
    </recommendedName>
</protein>
<sequence length="140" mass="15412">MAEVAAIALDIGRKRIGVAGCDRLGLLASPIATIERQSFEQDVAALRAIAQERQATVLVAGLPLTMDGEDSAQTRHARKWAKRYAMAIGLPFVLVDERLSSVEAEELLRSRGLQPSRDKSSIDRYAAAAILQRWLDEQRI</sequence>
<dbReference type="InterPro" id="IPR037027">
    <property type="entry name" value="YqgF/RNaseH-like_dom_sf"/>
</dbReference>
<keyword evidence="3 5" id="KW-0540">Nuclease</keyword>